<dbReference type="AlphaFoldDB" id="A0A8H5TSY6"/>
<name>A0A8H5TSY6_FUSHE</name>
<reference evidence="1 2" key="1">
    <citation type="submission" date="2020-05" db="EMBL/GenBank/DDBJ databases">
        <title>Identification and distribution of gene clusters putatively required for synthesis of sphingolipid metabolism inhibitors in phylogenetically diverse species of the filamentous fungus Fusarium.</title>
        <authorList>
            <person name="Kim H.-S."/>
            <person name="Busman M."/>
            <person name="Brown D.W."/>
            <person name="Divon H."/>
            <person name="Uhlig S."/>
            <person name="Proctor R.H."/>
        </authorList>
    </citation>
    <scope>NUCLEOTIDE SEQUENCE [LARGE SCALE GENOMIC DNA]</scope>
    <source>
        <strain evidence="1 2">NRRL 20693</strain>
    </source>
</reference>
<evidence type="ECO:0000313" key="2">
    <source>
        <dbReference type="Proteomes" id="UP000567885"/>
    </source>
</evidence>
<dbReference type="OrthoDB" id="2588098at2759"/>
<proteinExistence type="predicted"/>
<dbReference type="EMBL" id="JAAGWQ010000044">
    <property type="protein sequence ID" value="KAF5674967.1"/>
    <property type="molecule type" value="Genomic_DNA"/>
</dbReference>
<organism evidence="1 2">
    <name type="scientific">Fusarium heterosporum</name>
    <dbReference type="NCBI Taxonomy" id="42747"/>
    <lineage>
        <taxon>Eukaryota</taxon>
        <taxon>Fungi</taxon>
        <taxon>Dikarya</taxon>
        <taxon>Ascomycota</taxon>
        <taxon>Pezizomycotina</taxon>
        <taxon>Sordariomycetes</taxon>
        <taxon>Hypocreomycetidae</taxon>
        <taxon>Hypocreales</taxon>
        <taxon>Nectriaceae</taxon>
        <taxon>Fusarium</taxon>
        <taxon>Fusarium heterosporum species complex</taxon>
    </lineage>
</organism>
<keyword evidence="2" id="KW-1185">Reference proteome</keyword>
<protein>
    <submittedName>
        <fullName evidence="1">F-box domain-containing protein</fullName>
    </submittedName>
</protein>
<sequence>MKWHFKFVNLDKVEHFAEKDCPDGGEVIMTGDKLVSLLRKPIWVNFEIAPIHYLAAKQKSPESRLISMPSELLDKVFKNLKDNGDGDALVCLALTNSYFFRVLAKDLQKILLADAGKWGGDRVVFAGTLAAGIPSDVRTSEEEAEWWSKKHHTLADIDTKEIIPAGGNFKSPLIPMGPTELFNAPGDVLIRAKATMTKEIDIPALELLERLLSLLMQEPNLSDEQKKPVLRNLITKQFIRGEGCFGNMNREASLGEALLPFIWFVGDQAWTPARDLWFGHRFDISPAVTVDSPEWTDITSEATEDIKFFYMSRILWRSSLDEFTIINLPTNFSIRMQELDDARARGDSDEDNLDGAVVNNVAVANTVSVINHVASVSNVAAVNDLPVVINGTTVNVDAGDGNEVDGDEFDDEFEFEDFSEDEDDDGDIILIQQN</sequence>
<evidence type="ECO:0000313" key="1">
    <source>
        <dbReference type="EMBL" id="KAF5674967.1"/>
    </source>
</evidence>
<comment type="caution">
    <text evidence="1">The sequence shown here is derived from an EMBL/GenBank/DDBJ whole genome shotgun (WGS) entry which is preliminary data.</text>
</comment>
<accession>A0A8H5TSY6</accession>
<gene>
    <name evidence="1" type="ORF">FHETE_2718</name>
</gene>
<dbReference type="Proteomes" id="UP000567885">
    <property type="component" value="Unassembled WGS sequence"/>
</dbReference>